<evidence type="ECO:0000313" key="13">
    <source>
        <dbReference type="EMBL" id="MDX8150252.1"/>
    </source>
</evidence>
<organism evidence="13 14">
    <name type="scientific">Patulibacter brassicae</name>
    <dbReference type="NCBI Taxonomy" id="1705717"/>
    <lineage>
        <taxon>Bacteria</taxon>
        <taxon>Bacillati</taxon>
        <taxon>Actinomycetota</taxon>
        <taxon>Thermoleophilia</taxon>
        <taxon>Solirubrobacterales</taxon>
        <taxon>Patulibacteraceae</taxon>
        <taxon>Patulibacter</taxon>
    </lineage>
</organism>
<dbReference type="EMBL" id="JAXAVX010000001">
    <property type="protein sequence ID" value="MDX8150252.1"/>
    <property type="molecule type" value="Genomic_DNA"/>
</dbReference>
<dbReference type="InterPro" id="IPR036034">
    <property type="entry name" value="PDZ_sf"/>
</dbReference>
<dbReference type="GO" id="GO:0008233">
    <property type="term" value="F:peptidase activity"/>
    <property type="evidence" value="ECO:0007669"/>
    <property type="project" value="UniProtKB-KW"/>
</dbReference>
<keyword evidence="10 11" id="KW-0472">Membrane</keyword>
<name>A0ABU4VEM5_9ACTN</name>
<dbReference type="PROSITE" id="PS50106">
    <property type="entry name" value="PDZ"/>
    <property type="match status" value="1"/>
</dbReference>
<dbReference type="PANTHER" id="PTHR42837:SF2">
    <property type="entry name" value="MEMBRANE METALLOPROTEASE ARASP2, CHLOROPLASTIC-RELATED"/>
    <property type="match status" value="1"/>
</dbReference>
<evidence type="ECO:0000256" key="5">
    <source>
        <dbReference type="ARBA" id="ARBA00022692"/>
    </source>
</evidence>
<accession>A0ABU4VEM5</accession>
<dbReference type="PANTHER" id="PTHR42837">
    <property type="entry name" value="REGULATOR OF SIGMA-E PROTEASE RSEP"/>
    <property type="match status" value="1"/>
</dbReference>
<dbReference type="InterPro" id="IPR001478">
    <property type="entry name" value="PDZ"/>
</dbReference>
<dbReference type="Proteomes" id="UP001277761">
    <property type="component" value="Unassembled WGS sequence"/>
</dbReference>
<evidence type="ECO:0000256" key="7">
    <source>
        <dbReference type="ARBA" id="ARBA00022833"/>
    </source>
</evidence>
<evidence type="ECO:0000256" key="9">
    <source>
        <dbReference type="ARBA" id="ARBA00023049"/>
    </source>
</evidence>
<keyword evidence="4 13" id="KW-0645">Protease</keyword>
<dbReference type="SUPFAM" id="SSF50156">
    <property type="entry name" value="PDZ domain-like"/>
    <property type="match status" value="1"/>
</dbReference>
<dbReference type="Pfam" id="PF02163">
    <property type="entry name" value="Peptidase_M50"/>
    <property type="match status" value="1"/>
</dbReference>
<keyword evidence="5 11" id="KW-0812">Transmembrane</keyword>
<evidence type="ECO:0000256" key="1">
    <source>
        <dbReference type="ARBA" id="ARBA00001947"/>
    </source>
</evidence>
<dbReference type="CDD" id="cd06163">
    <property type="entry name" value="S2P-M50_PDZ_RseP-like"/>
    <property type="match status" value="1"/>
</dbReference>
<sequence>MSWVLAFLGFAALIVLHELGHFAAAKAVGMRVERFSLFFGKPLWSVRRGETEYAVGPIPLGGYVKITGMDPREELPPEIAERAYYRQPVWKRIVVIAAGPIVNVVLAIVIIVLLWGGKGAVPSLAPVVDSVQKDSPAAAVFEPGDRIISVDGRPGFAAGLTIDNVERRLVAMRDAVSAHRCAGGATREGCRATTPVRIVYERDGTRRTAEVTPRYVAQPSAADTEGRMLLGYGYGVADVDTDRLDAAGKGVEYLWQVTKLTGEAIVRLVYDSQARKEVSGVVGSYEVTRQSFELSTSRAIQVLAVISLSLAIINLFPFLPLDGGHIFWAIAERVRGRPIPYAWLERASVVGFALVIMIFGLGFYNDVGRIFGEGFQVR</sequence>
<keyword evidence="14" id="KW-1185">Reference proteome</keyword>
<evidence type="ECO:0000256" key="6">
    <source>
        <dbReference type="ARBA" id="ARBA00022801"/>
    </source>
</evidence>
<dbReference type="RefSeq" id="WP_319952403.1">
    <property type="nucleotide sequence ID" value="NZ_JAXAVX010000001.1"/>
</dbReference>
<comment type="subcellular location">
    <subcellularLocation>
        <location evidence="2">Membrane</location>
        <topology evidence="2">Multi-pass membrane protein</topology>
    </subcellularLocation>
</comment>
<keyword evidence="6" id="KW-0378">Hydrolase</keyword>
<comment type="caution">
    <text evidence="13">The sequence shown here is derived from an EMBL/GenBank/DDBJ whole genome shotgun (WGS) entry which is preliminary data.</text>
</comment>
<feature type="transmembrane region" description="Helical" evidence="11">
    <location>
        <begin position="299"/>
        <end position="321"/>
    </location>
</feature>
<evidence type="ECO:0000256" key="11">
    <source>
        <dbReference type="SAM" id="Phobius"/>
    </source>
</evidence>
<comment type="cofactor">
    <cofactor evidence="1">
        <name>Zn(2+)</name>
        <dbReference type="ChEBI" id="CHEBI:29105"/>
    </cofactor>
</comment>
<dbReference type="InterPro" id="IPR008915">
    <property type="entry name" value="Peptidase_M50"/>
</dbReference>
<dbReference type="Gene3D" id="2.30.42.10">
    <property type="match status" value="1"/>
</dbReference>
<dbReference type="GO" id="GO:0006508">
    <property type="term" value="P:proteolysis"/>
    <property type="evidence" value="ECO:0007669"/>
    <property type="project" value="UniProtKB-KW"/>
</dbReference>
<dbReference type="InterPro" id="IPR004387">
    <property type="entry name" value="Pept_M50_Zn"/>
</dbReference>
<gene>
    <name evidence="13" type="ORF">SK069_01475</name>
</gene>
<evidence type="ECO:0000256" key="4">
    <source>
        <dbReference type="ARBA" id="ARBA00022670"/>
    </source>
</evidence>
<evidence type="ECO:0000256" key="8">
    <source>
        <dbReference type="ARBA" id="ARBA00022989"/>
    </source>
</evidence>
<comment type="similarity">
    <text evidence="3">Belongs to the peptidase M50B family.</text>
</comment>
<keyword evidence="8 11" id="KW-1133">Transmembrane helix</keyword>
<reference evidence="13 14" key="1">
    <citation type="submission" date="2023-11" db="EMBL/GenBank/DDBJ databases">
        <authorList>
            <person name="Xu M."/>
            <person name="Jiang T."/>
        </authorList>
    </citation>
    <scope>NUCLEOTIDE SEQUENCE [LARGE SCALE GENOMIC DNA]</scope>
    <source>
        <strain evidence="13 14">SD</strain>
    </source>
</reference>
<feature type="domain" description="PDZ" evidence="12">
    <location>
        <begin position="127"/>
        <end position="169"/>
    </location>
</feature>
<feature type="transmembrane region" description="Helical" evidence="11">
    <location>
        <begin position="93"/>
        <end position="115"/>
    </location>
</feature>
<feature type="transmembrane region" description="Helical" evidence="11">
    <location>
        <begin position="341"/>
        <end position="364"/>
    </location>
</feature>
<evidence type="ECO:0000259" key="12">
    <source>
        <dbReference type="PROSITE" id="PS50106"/>
    </source>
</evidence>
<evidence type="ECO:0000256" key="3">
    <source>
        <dbReference type="ARBA" id="ARBA00007931"/>
    </source>
</evidence>
<proteinExistence type="inferred from homology"/>
<protein>
    <submittedName>
        <fullName evidence="13">Site-2 protease family protein</fullName>
    </submittedName>
</protein>
<evidence type="ECO:0000313" key="14">
    <source>
        <dbReference type="Proteomes" id="UP001277761"/>
    </source>
</evidence>
<evidence type="ECO:0000256" key="10">
    <source>
        <dbReference type="ARBA" id="ARBA00023136"/>
    </source>
</evidence>
<keyword evidence="7" id="KW-0862">Zinc</keyword>
<keyword evidence="9" id="KW-0482">Metalloprotease</keyword>
<evidence type="ECO:0000256" key="2">
    <source>
        <dbReference type="ARBA" id="ARBA00004141"/>
    </source>
</evidence>